<dbReference type="SUPFAM" id="SSF47473">
    <property type="entry name" value="EF-hand"/>
    <property type="match status" value="1"/>
</dbReference>
<dbReference type="FunFam" id="1.10.238.10:FF:000001">
    <property type="entry name" value="Calmodulin 1"/>
    <property type="match status" value="1"/>
</dbReference>
<dbReference type="InterPro" id="IPR002048">
    <property type="entry name" value="EF_hand_dom"/>
</dbReference>
<keyword evidence="2" id="KW-0106">Calcium</keyword>
<keyword evidence="5" id="KW-1185">Reference proteome</keyword>
<protein>
    <recommendedName>
        <fullName evidence="3">EF-hand domain-containing protein</fullName>
    </recommendedName>
</protein>
<dbReference type="GO" id="GO:0017022">
    <property type="term" value="F:myosin binding"/>
    <property type="evidence" value="ECO:0007669"/>
    <property type="project" value="EnsemblFungi"/>
</dbReference>
<dbReference type="Pfam" id="PF13499">
    <property type="entry name" value="EF-hand_7"/>
    <property type="match status" value="1"/>
</dbReference>
<dbReference type="AlphaFoldDB" id="A0A261Y4C2"/>
<evidence type="ECO:0000313" key="4">
    <source>
        <dbReference type="EMBL" id="OZJ05467.1"/>
    </source>
</evidence>
<comment type="caution">
    <text evidence="4">The sequence shown here is derived from an EMBL/GenBank/DDBJ whole genome shotgun (WGS) entry which is preliminary data.</text>
</comment>
<evidence type="ECO:0000313" key="5">
    <source>
        <dbReference type="Proteomes" id="UP000242875"/>
    </source>
</evidence>
<dbReference type="InterPro" id="IPR011992">
    <property type="entry name" value="EF-hand-dom_pair"/>
</dbReference>
<accession>A0A261Y4C2</accession>
<dbReference type="CDD" id="cd00051">
    <property type="entry name" value="EFh"/>
    <property type="match status" value="1"/>
</dbReference>
<dbReference type="GO" id="GO:1902404">
    <property type="term" value="P:mitotic actomyosin contractile ring contraction"/>
    <property type="evidence" value="ECO:0007669"/>
    <property type="project" value="EnsemblFungi"/>
</dbReference>
<proteinExistence type="predicted"/>
<dbReference type="GO" id="GO:0120106">
    <property type="term" value="C:mitotic actomyosin contractile ring, distal actin filament layer"/>
    <property type="evidence" value="ECO:0007669"/>
    <property type="project" value="EnsemblFungi"/>
</dbReference>
<dbReference type="Proteomes" id="UP000242875">
    <property type="component" value="Unassembled WGS sequence"/>
</dbReference>
<dbReference type="InterPro" id="IPR018247">
    <property type="entry name" value="EF_Hand_1_Ca_BS"/>
</dbReference>
<dbReference type="EMBL" id="MVBO01000015">
    <property type="protein sequence ID" value="OZJ05467.1"/>
    <property type="molecule type" value="Genomic_DNA"/>
</dbReference>
<organism evidence="4 5">
    <name type="scientific">Bifiguratus adelaidae</name>
    <dbReference type="NCBI Taxonomy" id="1938954"/>
    <lineage>
        <taxon>Eukaryota</taxon>
        <taxon>Fungi</taxon>
        <taxon>Fungi incertae sedis</taxon>
        <taxon>Mucoromycota</taxon>
        <taxon>Mucoromycotina</taxon>
        <taxon>Endogonomycetes</taxon>
        <taxon>Endogonales</taxon>
        <taxon>Endogonales incertae sedis</taxon>
        <taxon>Bifiguratus</taxon>
    </lineage>
</organism>
<gene>
    <name evidence="4" type="ORF">BZG36_01607</name>
</gene>
<dbReference type="OrthoDB" id="429467at2759"/>
<keyword evidence="1" id="KW-0677">Repeat</keyword>
<evidence type="ECO:0000256" key="2">
    <source>
        <dbReference type="ARBA" id="ARBA00022837"/>
    </source>
</evidence>
<dbReference type="Gene3D" id="1.10.238.10">
    <property type="entry name" value="EF-hand"/>
    <property type="match status" value="2"/>
</dbReference>
<reference evidence="4 5" key="1">
    <citation type="journal article" date="2017" name="Mycologia">
        <title>Bifiguratus adelaidae, gen. et sp. nov., a new member of Mucoromycotina in endophytic and soil-dwelling habitats.</title>
        <authorList>
            <person name="Torres-Cruz T.J."/>
            <person name="Billingsley Tobias T.L."/>
            <person name="Almatruk M."/>
            <person name="Hesse C."/>
            <person name="Kuske C.R."/>
            <person name="Desiro A."/>
            <person name="Benucci G.M."/>
            <person name="Bonito G."/>
            <person name="Stajich J.E."/>
            <person name="Dunlap C."/>
            <person name="Arnold A.E."/>
            <person name="Porras-Alfaro A."/>
        </authorList>
    </citation>
    <scope>NUCLEOTIDE SEQUENCE [LARGE SCALE GENOMIC DNA]</scope>
    <source>
        <strain evidence="4 5">AZ0501</strain>
    </source>
</reference>
<feature type="domain" description="EF-hand" evidence="3">
    <location>
        <begin position="95"/>
        <end position="130"/>
    </location>
</feature>
<dbReference type="GO" id="GO:0016460">
    <property type="term" value="C:myosin II complex"/>
    <property type="evidence" value="ECO:0007669"/>
    <property type="project" value="EnsemblFungi"/>
</dbReference>
<dbReference type="SMART" id="SM00054">
    <property type="entry name" value="EFh"/>
    <property type="match status" value="3"/>
</dbReference>
<dbReference type="InterPro" id="IPR050403">
    <property type="entry name" value="Myosin_RLC"/>
</dbReference>
<feature type="domain" description="EF-hand" evidence="3">
    <location>
        <begin position="131"/>
        <end position="166"/>
    </location>
</feature>
<dbReference type="GO" id="GO:0005509">
    <property type="term" value="F:calcium ion binding"/>
    <property type="evidence" value="ECO:0007669"/>
    <property type="project" value="InterPro"/>
</dbReference>
<dbReference type="GO" id="GO:0071341">
    <property type="term" value="C:medial cortical node"/>
    <property type="evidence" value="ECO:0007669"/>
    <property type="project" value="EnsemblFungi"/>
</dbReference>
<evidence type="ECO:0000259" key="3">
    <source>
        <dbReference type="PROSITE" id="PS50222"/>
    </source>
</evidence>
<dbReference type="PROSITE" id="PS50222">
    <property type="entry name" value="EF_HAND_2"/>
    <property type="match status" value="3"/>
</dbReference>
<evidence type="ECO:0000256" key="1">
    <source>
        <dbReference type="ARBA" id="ARBA00022737"/>
    </source>
</evidence>
<dbReference type="Pfam" id="PF13405">
    <property type="entry name" value="EF-hand_6"/>
    <property type="match status" value="1"/>
</dbReference>
<name>A0A261Y4C2_9FUNG</name>
<sequence length="167" mass="19086">MQSARNQKKKRAVRQSSNVFAMFTPQQVIEFKEAFSMMDTDEDGFLEAEDLTAVLCQLGQNPSADYVANMINEAPGSINFTMFLTLMGEKLSGTDPEHDIIQAFECFDDDRKGLINAEDLREYMTTMGDRFTDEEVDLMFKGMQLDKDGNFDYRDFVRMLKHGETVA</sequence>
<feature type="domain" description="EF-hand" evidence="3">
    <location>
        <begin position="26"/>
        <end position="61"/>
    </location>
</feature>
<dbReference type="PANTHER" id="PTHR23049">
    <property type="entry name" value="MYOSIN REGULATORY LIGHT CHAIN 2"/>
    <property type="match status" value="1"/>
</dbReference>
<dbReference type="PROSITE" id="PS00018">
    <property type="entry name" value="EF_HAND_1"/>
    <property type="match status" value="1"/>
</dbReference>